<dbReference type="PANTHER" id="PTHR10846:SF8">
    <property type="entry name" value="INNER MEMBRANE PROTEIN YRBG"/>
    <property type="match status" value="1"/>
</dbReference>
<reference evidence="7 8" key="1">
    <citation type="journal article" date="2023" name="Microbiol. Resour. Announc.">
        <title>Complete Genome Sequence of Imperialibacter roseus strain P4T.</title>
        <authorList>
            <person name="Tizabi D.R."/>
            <person name="Bachvaroff T."/>
            <person name="Hill R.T."/>
        </authorList>
    </citation>
    <scope>NUCLEOTIDE SEQUENCE [LARGE SCALE GENOMIC DNA]</scope>
    <source>
        <strain evidence="7 8">P4T</strain>
    </source>
</reference>
<evidence type="ECO:0000256" key="5">
    <source>
        <dbReference type="SAM" id="Phobius"/>
    </source>
</evidence>
<evidence type="ECO:0000259" key="6">
    <source>
        <dbReference type="Pfam" id="PF01699"/>
    </source>
</evidence>
<dbReference type="PANTHER" id="PTHR10846">
    <property type="entry name" value="SODIUM/POTASSIUM/CALCIUM EXCHANGER"/>
    <property type="match status" value="1"/>
</dbReference>
<feature type="transmembrane region" description="Helical" evidence="5">
    <location>
        <begin position="78"/>
        <end position="95"/>
    </location>
</feature>
<dbReference type="Gene3D" id="1.20.1420.30">
    <property type="entry name" value="NCX, central ion-binding region"/>
    <property type="match status" value="2"/>
</dbReference>
<dbReference type="RefSeq" id="WP_317487157.1">
    <property type="nucleotide sequence ID" value="NZ_CP136051.1"/>
</dbReference>
<dbReference type="Proteomes" id="UP001302349">
    <property type="component" value="Chromosome"/>
</dbReference>
<dbReference type="InterPro" id="IPR044880">
    <property type="entry name" value="NCX_ion-bd_dom_sf"/>
</dbReference>
<keyword evidence="4 5" id="KW-0472">Membrane</keyword>
<keyword evidence="2 5" id="KW-0812">Transmembrane</keyword>
<evidence type="ECO:0000256" key="1">
    <source>
        <dbReference type="ARBA" id="ARBA00004141"/>
    </source>
</evidence>
<dbReference type="NCBIfam" id="TIGR00367">
    <property type="entry name" value="calcium/sodium antiporter"/>
    <property type="match status" value="1"/>
</dbReference>
<proteinExistence type="predicted"/>
<keyword evidence="3 5" id="KW-1133">Transmembrane helix</keyword>
<gene>
    <name evidence="7" type="ORF">RT717_14795</name>
</gene>
<feature type="transmembrane region" description="Helical" evidence="5">
    <location>
        <begin position="107"/>
        <end position="125"/>
    </location>
</feature>
<feature type="transmembrane region" description="Helical" evidence="5">
    <location>
        <begin position="302"/>
        <end position="318"/>
    </location>
</feature>
<feature type="transmembrane region" description="Helical" evidence="5">
    <location>
        <begin position="239"/>
        <end position="258"/>
    </location>
</feature>
<feature type="transmembrane region" description="Helical" evidence="5">
    <location>
        <begin position="131"/>
        <end position="155"/>
    </location>
</feature>
<sequence>MILSFFLLIVGFFVLIKGADLLVTGASSLAKRYNVPELAIGLTIVAFGTSAPEMVVNGVASYEGHTDVVLGNVVGSNIFNTFFILGIAGVVYPLSVQKSTVFKEIPYSLFGGLLILFFANDVLLNMGDQNIISVVEGVILFVFFLLFLVYVFFSMKKGQDSSGDEPIKVIAMPKTILFMILGLIGLTIGGKLVVSNAIDIARYLQVSEQLIGLTIMAAGTSLPELATSVVAATQKKSDLAVGNIVGSNIFNMFFVLSISSMINPIPYPTIFNVDMITFMAGTVILFIAMFTGEKKILDRWEALILLMFFVFYNMYLVYRDHLIGA</sequence>
<keyword evidence="8" id="KW-1185">Reference proteome</keyword>
<evidence type="ECO:0000313" key="8">
    <source>
        <dbReference type="Proteomes" id="UP001302349"/>
    </source>
</evidence>
<dbReference type="InterPro" id="IPR004837">
    <property type="entry name" value="NaCa_Exmemb"/>
</dbReference>
<protein>
    <submittedName>
        <fullName evidence="7">Calcium/sodium antiporter</fullName>
    </submittedName>
</protein>
<dbReference type="InterPro" id="IPR004481">
    <property type="entry name" value="K/Na/Ca-exchanger"/>
</dbReference>
<comment type="subcellular location">
    <subcellularLocation>
        <location evidence="1">Membrane</location>
        <topology evidence="1">Multi-pass membrane protein</topology>
    </subcellularLocation>
</comment>
<accession>A0ABZ0IK25</accession>
<feature type="transmembrane region" description="Helical" evidence="5">
    <location>
        <begin position="176"/>
        <end position="198"/>
    </location>
</feature>
<evidence type="ECO:0000256" key="4">
    <source>
        <dbReference type="ARBA" id="ARBA00023136"/>
    </source>
</evidence>
<dbReference type="EMBL" id="CP136051">
    <property type="protein sequence ID" value="WOK04345.1"/>
    <property type="molecule type" value="Genomic_DNA"/>
</dbReference>
<feature type="domain" description="Sodium/calcium exchanger membrane region" evidence="6">
    <location>
        <begin position="4"/>
        <end position="152"/>
    </location>
</feature>
<name>A0ABZ0IK25_9BACT</name>
<feature type="transmembrane region" description="Helical" evidence="5">
    <location>
        <begin position="270"/>
        <end position="290"/>
    </location>
</feature>
<feature type="domain" description="Sodium/calcium exchanger membrane region" evidence="6">
    <location>
        <begin position="176"/>
        <end position="316"/>
    </location>
</feature>
<dbReference type="Pfam" id="PF01699">
    <property type="entry name" value="Na_Ca_ex"/>
    <property type="match status" value="2"/>
</dbReference>
<evidence type="ECO:0000256" key="3">
    <source>
        <dbReference type="ARBA" id="ARBA00022989"/>
    </source>
</evidence>
<evidence type="ECO:0000313" key="7">
    <source>
        <dbReference type="EMBL" id="WOK04345.1"/>
    </source>
</evidence>
<organism evidence="7 8">
    <name type="scientific">Imperialibacter roseus</name>
    <dbReference type="NCBI Taxonomy" id="1324217"/>
    <lineage>
        <taxon>Bacteria</taxon>
        <taxon>Pseudomonadati</taxon>
        <taxon>Bacteroidota</taxon>
        <taxon>Cytophagia</taxon>
        <taxon>Cytophagales</taxon>
        <taxon>Flammeovirgaceae</taxon>
        <taxon>Imperialibacter</taxon>
    </lineage>
</organism>
<evidence type="ECO:0000256" key="2">
    <source>
        <dbReference type="ARBA" id="ARBA00022692"/>
    </source>
</evidence>